<dbReference type="AlphaFoldDB" id="A0A444WVQ1"/>
<dbReference type="EMBL" id="SDMP01000021">
    <property type="protein sequence ID" value="RYQ81452.1"/>
    <property type="molecule type" value="Genomic_DNA"/>
</dbReference>
<evidence type="ECO:0000313" key="1">
    <source>
        <dbReference type="EMBL" id="RYQ81452.1"/>
    </source>
</evidence>
<reference evidence="1 2" key="1">
    <citation type="submission" date="2019-01" db="EMBL/GenBank/DDBJ databases">
        <title>Sequencing of cultivated peanut Arachis hypogaea provides insights into genome evolution and oil improvement.</title>
        <authorList>
            <person name="Chen X."/>
        </authorList>
    </citation>
    <scope>NUCLEOTIDE SEQUENCE [LARGE SCALE GENOMIC DNA]</scope>
    <source>
        <strain evidence="2">cv. Fuhuasheng</strain>
        <tissue evidence="1">Leaves</tissue>
    </source>
</reference>
<name>A0A444WVQ1_ARAHY</name>
<accession>A0A444WVQ1</accession>
<proteinExistence type="predicted"/>
<evidence type="ECO:0000313" key="2">
    <source>
        <dbReference type="Proteomes" id="UP000289738"/>
    </source>
</evidence>
<keyword evidence="2" id="KW-1185">Reference proteome</keyword>
<sequence length="68" mass="8055">MVVGFRETFVLLLLLSKLKRQHHLVILKDQIRFHSVSFFSGASLFFDVPVSTWLQAFWKLIFCREVDI</sequence>
<gene>
    <name evidence="1" type="ORF">Ahy_Scaffold1g107376</name>
</gene>
<comment type="caution">
    <text evidence="1">The sequence shown here is derived from an EMBL/GenBank/DDBJ whole genome shotgun (WGS) entry which is preliminary data.</text>
</comment>
<organism evidence="1 2">
    <name type="scientific">Arachis hypogaea</name>
    <name type="common">Peanut</name>
    <dbReference type="NCBI Taxonomy" id="3818"/>
    <lineage>
        <taxon>Eukaryota</taxon>
        <taxon>Viridiplantae</taxon>
        <taxon>Streptophyta</taxon>
        <taxon>Embryophyta</taxon>
        <taxon>Tracheophyta</taxon>
        <taxon>Spermatophyta</taxon>
        <taxon>Magnoliopsida</taxon>
        <taxon>eudicotyledons</taxon>
        <taxon>Gunneridae</taxon>
        <taxon>Pentapetalae</taxon>
        <taxon>rosids</taxon>
        <taxon>fabids</taxon>
        <taxon>Fabales</taxon>
        <taxon>Fabaceae</taxon>
        <taxon>Papilionoideae</taxon>
        <taxon>50 kb inversion clade</taxon>
        <taxon>dalbergioids sensu lato</taxon>
        <taxon>Dalbergieae</taxon>
        <taxon>Pterocarpus clade</taxon>
        <taxon>Arachis</taxon>
    </lineage>
</organism>
<protein>
    <submittedName>
        <fullName evidence="1">Uncharacterized protein</fullName>
    </submittedName>
</protein>
<dbReference type="Proteomes" id="UP000289738">
    <property type="component" value="Unassembled WGS sequence"/>
</dbReference>